<comment type="caution">
    <text evidence="1">The sequence shown here is derived from an EMBL/GenBank/DDBJ whole genome shotgun (WGS) entry which is preliminary data.</text>
</comment>
<dbReference type="Proteomes" id="UP000314294">
    <property type="component" value="Unassembled WGS sequence"/>
</dbReference>
<protein>
    <submittedName>
        <fullName evidence="1">Uncharacterized protein</fullName>
    </submittedName>
</protein>
<name>A0A4Z2H0P8_9TELE</name>
<organism evidence="1 2">
    <name type="scientific">Liparis tanakae</name>
    <name type="common">Tanaka's snailfish</name>
    <dbReference type="NCBI Taxonomy" id="230148"/>
    <lineage>
        <taxon>Eukaryota</taxon>
        <taxon>Metazoa</taxon>
        <taxon>Chordata</taxon>
        <taxon>Craniata</taxon>
        <taxon>Vertebrata</taxon>
        <taxon>Euteleostomi</taxon>
        <taxon>Actinopterygii</taxon>
        <taxon>Neopterygii</taxon>
        <taxon>Teleostei</taxon>
        <taxon>Neoteleostei</taxon>
        <taxon>Acanthomorphata</taxon>
        <taxon>Eupercaria</taxon>
        <taxon>Perciformes</taxon>
        <taxon>Cottioidei</taxon>
        <taxon>Cottales</taxon>
        <taxon>Liparidae</taxon>
        <taxon>Liparis</taxon>
    </lineage>
</organism>
<dbReference type="EMBL" id="SRLO01000358">
    <property type="protein sequence ID" value="TNN59339.1"/>
    <property type="molecule type" value="Genomic_DNA"/>
</dbReference>
<dbReference type="AlphaFoldDB" id="A0A4Z2H0P8"/>
<gene>
    <name evidence="1" type="ORF">EYF80_030442</name>
</gene>
<reference evidence="1 2" key="1">
    <citation type="submission" date="2019-03" db="EMBL/GenBank/DDBJ databases">
        <title>First draft genome of Liparis tanakae, snailfish: a comprehensive survey of snailfish specific genes.</title>
        <authorList>
            <person name="Kim W."/>
            <person name="Song I."/>
            <person name="Jeong J.-H."/>
            <person name="Kim D."/>
            <person name="Kim S."/>
            <person name="Ryu S."/>
            <person name="Song J.Y."/>
            <person name="Lee S.K."/>
        </authorList>
    </citation>
    <scope>NUCLEOTIDE SEQUENCE [LARGE SCALE GENOMIC DNA]</scope>
    <source>
        <tissue evidence="1">Muscle</tissue>
    </source>
</reference>
<accession>A0A4Z2H0P8</accession>
<sequence length="74" mass="8244">MFASSIIDQREPLKSCHKESDLLNNNKDTRLRLDTVSVIKEGAPCHMSGNEAAKTFRDEGMRIRSHAGVDDQTA</sequence>
<proteinExistence type="predicted"/>
<keyword evidence="2" id="KW-1185">Reference proteome</keyword>
<evidence type="ECO:0000313" key="1">
    <source>
        <dbReference type="EMBL" id="TNN59339.1"/>
    </source>
</evidence>
<evidence type="ECO:0000313" key="2">
    <source>
        <dbReference type="Proteomes" id="UP000314294"/>
    </source>
</evidence>